<dbReference type="SUPFAM" id="SSF53474">
    <property type="entry name" value="alpha/beta-Hydrolases"/>
    <property type="match status" value="1"/>
</dbReference>
<dbReference type="Proteomes" id="UP001427805">
    <property type="component" value="Unassembled WGS sequence"/>
</dbReference>
<evidence type="ECO:0000313" key="5">
    <source>
        <dbReference type="Proteomes" id="UP001427805"/>
    </source>
</evidence>
<dbReference type="InterPro" id="IPR013094">
    <property type="entry name" value="AB_hydrolase_3"/>
</dbReference>
<keyword evidence="2 4" id="KW-0378">Hydrolase</keyword>
<organism evidence="4 5">
    <name type="scientific">Sphingomonas rustica</name>
    <dbReference type="NCBI Taxonomy" id="3103142"/>
    <lineage>
        <taxon>Bacteria</taxon>
        <taxon>Pseudomonadati</taxon>
        <taxon>Pseudomonadota</taxon>
        <taxon>Alphaproteobacteria</taxon>
        <taxon>Sphingomonadales</taxon>
        <taxon>Sphingomonadaceae</taxon>
        <taxon>Sphingomonas</taxon>
    </lineage>
</organism>
<dbReference type="PANTHER" id="PTHR48081">
    <property type="entry name" value="AB HYDROLASE SUPERFAMILY PROTEIN C4A8.06C"/>
    <property type="match status" value="1"/>
</dbReference>
<sequence length="315" mass="33654">MSDPAPREDVAAFLAYLAESAAPPVSALPVEAARLVMRANCTLADAPPVPLARIEDIVVPGPAGALLARLYDRRTGRSDSPLVLFFHGGGFVLGDLDTHHSFCTWLADTLDLPLLAVDYRLAPEHPFPAAPDDAEAAARWVAQEPDAFGFRVTGLIPCGDSAGGNLAIVTMQQLALRPAQVPVQACWALYPYVGGGTDWPSYRDFGTDFFLSSDEMAWFDAQYRAIAGDIRHDCLDGPIPPFPLLVHTAGLDPLRDAARAYADRTRAANVSVTQLEAAGMIHGFITFRQAIPSARDDCAAFAAAAKAMIAVDPSR</sequence>
<comment type="similarity">
    <text evidence="1">Belongs to the 'GDXG' lipolytic enzyme family.</text>
</comment>
<dbReference type="InterPro" id="IPR029058">
    <property type="entry name" value="AB_hydrolase_fold"/>
</dbReference>
<dbReference type="InterPro" id="IPR002168">
    <property type="entry name" value="Lipase_GDXG_HIS_AS"/>
</dbReference>
<reference evidence="4 5" key="1">
    <citation type="submission" date="2024-05" db="EMBL/GenBank/DDBJ databases">
        <title>Sphingomonas sp. HF-S3 16S ribosomal RNA gene Genome sequencing and assembly.</title>
        <authorList>
            <person name="Lee H."/>
        </authorList>
    </citation>
    <scope>NUCLEOTIDE SEQUENCE [LARGE SCALE GENOMIC DNA]</scope>
    <source>
        <strain evidence="4 5">HF-S3</strain>
    </source>
</reference>
<proteinExistence type="inferred from homology"/>
<dbReference type="PANTHER" id="PTHR48081:SF8">
    <property type="entry name" value="ALPHA_BETA HYDROLASE FOLD-3 DOMAIN-CONTAINING PROTEIN-RELATED"/>
    <property type="match status" value="1"/>
</dbReference>
<dbReference type="EMBL" id="JBDIZK010000002">
    <property type="protein sequence ID" value="MEN3746622.1"/>
    <property type="molecule type" value="Genomic_DNA"/>
</dbReference>
<protein>
    <submittedName>
        <fullName evidence="4">Alpha/beta hydrolase</fullName>
    </submittedName>
</protein>
<name>A0ABV0B885_9SPHN</name>
<evidence type="ECO:0000313" key="4">
    <source>
        <dbReference type="EMBL" id="MEN3746622.1"/>
    </source>
</evidence>
<dbReference type="GO" id="GO:0016787">
    <property type="term" value="F:hydrolase activity"/>
    <property type="evidence" value="ECO:0007669"/>
    <property type="project" value="UniProtKB-KW"/>
</dbReference>
<dbReference type="Pfam" id="PF07859">
    <property type="entry name" value="Abhydrolase_3"/>
    <property type="match status" value="1"/>
</dbReference>
<dbReference type="RefSeq" id="WP_346245620.1">
    <property type="nucleotide sequence ID" value="NZ_JBDIZK010000002.1"/>
</dbReference>
<dbReference type="PROSITE" id="PS01173">
    <property type="entry name" value="LIPASE_GDXG_HIS"/>
    <property type="match status" value="1"/>
</dbReference>
<evidence type="ECO:0000256" key="2">
    <source>
        <dbReference type="ARBA" id="ARBA00022801"/>
    </source>
</evidence>
<comment type="caution">
    <text evidence="4">The sequence shown here is derived from an EMBL/GenBank/DDBJ whole genome shotgun (WGS) entry which is preliminary data.</text>
</comment>
<dbReference type="Gene3D" id="3.40.50.1820">
    <property type="entry name" value="alpha/beta hydrolase"/>
    <property type="match status" value="1"/>
</dbReference>
<evidence type="ECO:0000256" key="1">
    <source>
        <dbReference type="ARBA" id="ARBA00010515"/>
    </source>
</evidence>
<keyword evidence="5" id="KW-1185">Reference proteome</keyword>
<evidence type="ECO:0000259" key="3">
    <source>
        <dbReference type="Pfam" id="PF07859"/>
    </source>
</evidence>
<accession>A0ABV0B885</accession>
<feature type="domain" description="Alpha/beta hydrolase fold-3" evidence="3">
    <location>
        <begin position="83"/>
        <end position="285"/>
    </location>
</feature>
<dbReference type="InterPro" id="IPR050300">
    <property type="entry name" value="GDXG_lipolytic_enzyme"/>
</dbReference>
<gene>
    <name evidence="4" type="ORF">TPR58_05545</name>
</gene>